<keyword evidence="1" id="KW-0812">Transmembrane</keyword>
<keyword evidence="1" id="KW-0472">Membrane</keyword>
<feature type="non-terminal residue" evidence="2">
    <location>
        <position position="1"/>
    </location>
</feature>
<reference evidence="2 3" key="1">
    <citation type="journal article" date="2023" name="Life. Sci Alliance">
        <title>Evolutionary insights into 3D genome organization and epigenetic landscape of Vigna mungo.</title>
        <authorList>
            <person name="Junaid A."/>
            <person name="Singh B."/>
            <person name="Bhatia S."/>
        </authorList>
    </citation>
    <scope>NUCLEOTIDE SEQUENCE [LARGE SCALE GENOMIC DNA]</scope>
    <source>
        <strain evidence="2">Urdbean</strain>
    </source>
</reference>
<name>A0AAQ3N8Z9_VIGMU</name>
<evidence type="ECO:0000313" key="3">
    <source>
        <dbReference type="Proteomes" id="UP001374535"/>
    </source>
</evidence>
<keyword evidence="1" id="KW-1133">Transmembrane helix</keyword>
<gene>
    <name evidence="2" type="ORF">V8G54_018556</name>
</gene>
<sequence>WTSLLSTSILSRPNLFPSAVILFNLRVTFFTFLAILKRKTRELDEEKKWFTFILVVPEALRTCFLRFWHSNPSNTSSASKHTFPICLSHSRNPCFISFFSSASNSTPFTIDKVSLKLCTSSYRSKARETCS</sequence>
<dbReference type="AlphaFoldDB" id="A0AAQ3N8Z9"/>
<feature type="transmembrane region" description="Helical" evidence="1">
    <location>
        <begin position="15"/>
        <end position="36"/>
    </location>
</feature>
<protein>
    <submittedName>
        <fullName evidence="2">Uncharacterized protein</fullName>
    </submittedName>
</protein>
<dbReference type="Proteomes" id="UP001374535">
    <property type="component" value="Chromosome 6"/>
</dbReference>
<dbReference type="EMBL" id="CP144695">
    <property type="protein sequence ID" value="WVZ05210.1"/>
    <property type="molecule type" value="Genomic_DNA"/>
</dbReference>
<accession>A0AAQ3N8Z9</accession>
<evidence type="ECO:0000256" key="1">
    <source>
        <dbReference type="SAM" id="Phobius"/>
    </source>
</evidence>
<organism evidence="2 3">
    <name type="scientific">Vigna mungo</name>
    <name type="common">Black gram</name>
    <name type="synonym">Phaseolus mungo</name>
    <dbReference type="NCBI Taxonomy" id="3915"/>
    <lineage>
        <taxon>Eukaryota</taxon>
        <taxon>Viridiplantae</taxon>
        <taxon>Streptophyta</taxon>
        <taxon>Embryophyta</taxon>
        <taxon>Tracheophyta</taxon>
        <taxon>Spermatophyta</taxon>
        <taxon>Magnoliopsida</taxon>
        <taxon>eudicotyledons</taxon>
        <taxon>Gunneridae</taxon>
        <taxon>Pentapetalae</taxon>
        <taxon>rosids</taxon>
        <taxon>fabids</taxon>
        <taxon>Fabales</taxon>
        <taxon>Fabaceae</taxon>
        <taxon>Papilionoideae</taxon>
        <taxon>50 kb inversion clade</taxon>
        <taxon>NPAAA clade</taxon>
        <taxon>indigoferoid/millettioid clade</taxon>
        <taxon>Phaseoleae</taxon>
        <taxon>Vigna</taxon>
    </lineage>
</organism>
<keyword evidence="3" id="KW-1185">Reference proteome</keyword>
<proteinExistence type="predicted"/>
<evidence type="ECO:0000313" key="2">
    <source>
        <dbReference type="EMBL" id="WVZ05210.1"/>
    </source>
</evidence>